<proteinExistence type="predicted"/>
<evidence type="ECO:0000259" key="1">
    <source>
        <dbReference type="Pfam" id="PF22322"/>
    </source>
</evidence>
<accession>A0A9X3D209</accession>
<evidence type="ECO:0000313" key="3">
    <source>
        <dbReference type="Proteomes" id="UP001148482"/>
    </source>
</evidence>
<dbReference type="EMBL" id="JAPJDA010000028">
    <property type="protein sequence ID" value="MCX2839490.1"/>
    <property type="molecule type" value="Genomic_DNA"/>
</dbReference>
<sequence>MVKVVVGKRITSLRFSELVILVKVFLKHPVYLIPTYRATNKTIKICNQLYGKLHHENNRTNAFRHALWNYLICTYCVNAAGSLEEATHWSKIITDLHERLSPNEGLAKAMDLHNNKIGRQLFRSNSEEKEKIVPVLQKMMTEAVRVTSLREVEEENYKPVFIEEV</sequence>
<reference evidence="2" key="1">
    <citation type="submission" date="2022-11" db="EMBL/GenBank/DDBJ databases">
        <title>Salinimicrobium profundisediminis sp. nov., isolated from deep-sea sediment of the Mariana Trench.</title>
        <authorList>
            <person name="Fu H."/>
        </authorList>
    </citation>
    <scope>NUCLEOTIDE SEQUENCE</scope>
    <source>
        <strain evidence="2">MT39</strain>
    </source>
</reference>
<dbReference type="Pfam" id="PF22322">
    <property type="entry name" value="DUF6973"/>
    <property type="match status" value="1"/>
</dbReference>
<dbReference type="Proteomes" id="UP001148482">
    <property type="component" value="Unassembled WGS sequence"/>
</dbReference>
<dbReference type="InterPro" id="IPR054246">
    <property type="entry name" value="DUF6973"/>
</dbReference>
<evidence type="ECO:0000313" key="2">
    <source>
        <dbReference type="EMBL" id="MCX2839490.1"/>
    </source>
</evidence>
<feature type="domain" description="DUF6973" evidence="1">
    <location>
        <begin position="23"/>
        <end position="143"/>
    </location>
</feature>
<protein>
    <recommendedName>
        <fullName evidence="1">DUF6973 domain-containing protein</fullName>
    </recommendedName>
</protein>
<comment type="caution">
    <text evidence="2">The sequence shown here is derived from an EMBL/GenBank/DDBJ whole genome shotgun (WGS) entry which is preliminary data.</text>
</comment>
<name>A0A9X3D209_9FLAO</name>
<organism evidence="2 3">
    <name type="scientific">Salinimicrobium profundisediminis</name>
    <dbReference type="NCBI Taxonomy" id="2994553"/>
    <lineage>
        <taxon>Bacteria</taxon>
        <taxon>Pseudomonadati</taxon>
        <taxon>Bacteroidota</taxon>
        <taxon>Flavobacteriia</taxon>
        <taxon>Flavobacteriales</taxon>
        <taxon>Flavobacteriaceae</taxon>
        <taxon>Salinimicrobium</taxon>
    </lineage>
</organism>
<gene>
    <name evidence="2" type="ORF">OQ279_15180</name>
</gene>
<dbReference type="AlphaFoldDB" id="A0A9X3D209"/>
<keyword evidence="3" id="KW-1185">Reference proteome</keyword>